<dbReference type="STRING" id="104663.SAMN04488121_101360"/>
<sequence>MNIIQPLYPTQQIEEIKRFYSREQTTGPEIWSREIRLENARMFWYTYIADKEYHMPMRQMGERVEMHFKLHGKSGVSYEGQHFVMKTNEQSLFYQHDLEGEFILFPGEESSFFEVELSRSAFESLVTEECPFLQQFSEQLQTPRHHLWPGHTMAITPQMHMIITEMATTAYTGQMKRLFLEAKLIELFLLQASGFDQYTPHSADLRPADVERLHAARQYLEQHFTDDCSIISLASQVGINQKKLKQGFKALFGHTVFGYLSHIRMEKAKQLLLDEKKTVGEVSELVGYQHQQHFAAAFKRKYNILPGSLKN</sequence>
<dbReference type="EMBL" id="FNBN01000001">
    <property type="protein sequence ID" value="SDE96807.1"/>
    <property type="molecule type" value="Genomic_DNA"/>
</dbReference>
<accession>A0A1G7H8P6</accession>
<dbReference type="GO" id="GO:0043565">
    <property type="term" value="F:sequence-specific DNA binding"/>
    <property type="evidence" value="ECO:0007669"/>
    <property type="project" value="InterPro"/>
</dbReference>
<dbReference type="AlphaFoldDB" id="A0A1G7H8P6"/>
<reference evidence="5 6" key="1">
    <citation type="submission" date="2016-10" db="EMBL/GenBank/DDBJ databases">
        <authorList>
            <person name="de Groot N.N."/>
        </authorList>
    </citation>
    <scope>NUCLEOTIDE SEQUENCE [LARGE SCALE GENOMIC DNA]</scope>
    <source>
        <strain evidence="5 6">DSM 527</strain>
    </source>
</reference>
<evidence type="ECO:0000313" key="5">
    <source>
        <dbReference type="EMBL" id="SDE96807.1"/>
    </source>
</evidence>
<dbReference type="SUPFAM" id="SSF46689">
    <property type="entry name" value="Homeodomain-like"/>
    <property type="match status" value="2"/>
</dbReference>
<dbReference type="PANTHER" id="PTHR47893">
    <property type="entry name" value="REGULATORY PROTEIN PCHR"/>
    <property type="match status" value="1"/>
</dbReference>
<dbReference type="InterPro" id="IPR018060">
    <property type="entry name" value="HTH_AraC"/>
</dbReference>
<dbReference type="InterPro" id="IPR009057">
    <property type="entry name" value="Homeodomain-like_sf"/>
</dbReference>
<dbReference type="PROSITE" id="PS00041">
    <property type="entry name" value="HTH_ARAC_FAMILY_1"/>
    <property type="match status" value="1"/>
</dbReference>
<gene>
    <name evidence="5" type="ORF">SAMN04488121_101360</name>
</gene>
<evidence type="ECO:0000313" key="6">
    <source>
        <dbReference type="Proteomes" id="UP000199045"/>
    </source>
</evidence>
<dbReference type="GO" id="GO:0003700">
    <property type="term" value="F:DNA-binding transcription factor activity"/>
    <property type="evidence" value="ECO:0007669"/>
    <property type="project" value="InterPro"/>
</dbReference>
<dbReference type="Gene3D" id="1.10.10.60">
    <property type="entry name" value="Homeodomain-like"/>
    <property type="match status" value="2"/>
</dbReference>
<feature type="domain" description="HTH araC/xylS-type" evidence="4">
    <location>
        <begin position="214"/>
        <end position="311"/>
    </location>
</feature>
<evidence type="ECO:0000256" key="1">
    <source>
        <dbReference type="ARBA" id="ARBA00023015"/>
    </source>
</evidence>
<dbReference type="Pfam" id="PF12833">
    <property type="entry name" value="HTH_18"/>
    <property type="match status" value="1"/>
</dbReference>
<evidence type="ECO:0000256" key="3">
    <source>
        <dbReference type="ARBA" id="ARBA00023163"/>
    </source>
</evidence>
<dbReference type="OrthoDB" id="799767at2"/>
<proteinExistence type="predicted"/>
<dbReference type="InterPro" id="IPR053142">
    <property type="entry name" value="PchR_regulatory_protein"/>
</dbReference>
<name>A0A1G7H8P6_CHIFI</name>
<keyword evidence="1" id="KW-0805">Transcription regulation</keyword>
<evidence type="ECO:0000256" key="2">
    <source>
        <dbReference type="ARBA" id="ARBA00023125"/>
    </source>
</evidence>
<dbReference type="PANTHER" id="PTHR47893:SF1">
    <property type="entry name" value="REGULATORY PROTEIN PCHR"/>
    <property type="match status" value="1"/>
</dbReference>
<dbReference type="Proteomes" id="UP000199045">
    <property type="component" value="Unassembled WGS sequence"/>
</dbReference>
<dbReference type="InterPro" id="IPR018062">
    <property type="entry name" value="HTH_AraC-typ_CS"/>
</dbReference>
<evidence type="ECO:0000259" key="4">
    <source>
        <dbReference type="PROSITE" id="PS01124"/>
    </source>
</evidence>
<dbReference type="RefSeq" id="WP_143011326.1">
    <property type="nucleotide sequence ID" value="NZ_FNBN01000001.1"/>
</dbReference>
<organism evidence="5 6">
    <name type="scientific">Chitinophaga filiformis</name>
    <name type="common">Myxococcus filiformis</name>
    <name type="synonym">Flexibacter filiformis</name>
    <dbReference type="NCBI Taxonomy" id="104663"/>
    <lineage>
        <taxon>Bacteria</taxon>
        <taxon>Pseudomonadati</taxon>
        <taxon>Bacteroidota</taxon>
        <taxon>Chitinophagia</taxon>
        <taxon>Chitinophagales</taxon>
        <taxon>Chitinophagaceae</taxon>
        <taxon>Chitinophaga</taxon>
    </lineage>
</organism>
<keyword evidence="2 5" id="KW-0238">DNA-binding</keyword>
<dbReference type="SMART" id="SM00342">
    <property type="entry name" value="HTH_ARAC"/>
    <property type="match status" value="1"/>
</dbReference>
<keyword evidence="3" id="KW-0804">Transcription</keyword>
<protein>
    <submittedName>
        <fullName evidence="5">AraC-type DNA-binding protein</fullName>
    </submittedName>
</protein>
<dbReference type="PROSITE" id="PS01124">
    <property type="entry name" value="HTH_ARAC_FAMILY_2"/>
    <property type="match status" value="1"/>
</dbReference>